<dbReference type="EC" id="2.7.13.3" evidence="3"/>
<dbReference type="InterPro" id="IPR050428">
    <property type="entry name" value="TCS_sensor_his_kinase"/>
</dbReference>
<dbReference type="CDD" id="cd06225">
    <property type="entry name" value="HAMP"/>
    <property type="match status" value="1"/>
</dbReference>
<dbReference type="SMART" id="SM00387">
    <property type="entry name" value="HATPase_c"/>
    <property type="match status" value="1"/>
</dbReference>
<dbReference type="PROSITE" id="PS50109">
    <property type="entry name" value="HIS_KIN"/>
    <property type="match status" value="1"/>
</dbReference>
<feature type="transmembrane region" description="Helical" evidence="11">
    <location>
        <begin position="154"/>
        <end position="177"/>
    </location>
</feature>
<dbReference type="Pfam" id="PF00512">
    <property type="entry name" value="HisKA"/>
    <property type="match status" value="1"/>
</dbReference>
<keyword evidence="9" id="KW-0902">Two-component regulatory system</keyword>
<dbReference type="Pfam" id="PF00672">
    <property type="entry name" value="HAMP"/>
    <property type="match status" value="1"/>
</dbReference>
<keyword evidence="10 11" id="KW-0472">Membrane</keyword>
<dbReference type="InterPro" id="IPR036890">
    <property type="entry name" value="HATPase_C_sf"/>
</dbReference>
<dbReference type="InterPro" id="IPR003661">
    <property type="entry name" value="HisK_dim/P_dom"/>
</dbReference>
<evidence type="ECO:0000256" key="2">
    <source>
        <dbReference type="ARBA" id="ARBA00004236"/>
    </source>
</evidence>
<dbReference type="SMART" id="SM00388">
    <property type="entry name" value="HisKA"/>
    <property type="match status" value="1"/>
</dbReference>
<dbReference type="PROSITE" id="PS50885">
    <property type="entry name" value="HAMP"/>
    <property type="match status" value="1"/>
</dbReference>
<evidence type="ECO:0000256" key="6">
    <source>
        <dbReference type="ARBA" id="ARBA00022692"/>
    </source>
</evidence>
<evidence type="ECO:0000313" key="14">
    <source>
        <dbReference type="EMBL" id="GAA2212967.1"/>
    </source>
</evidence>
<evidence type="ECO:0000259" key="12">
    <source>
        <dbReference type="PROSITE" id="PS50109"/>
    </source>
</evidence>
<comment type="subcellular location">
    <subcellularLocation>
        <location evidence="2">Cell membrane</location>
    </subcellularLocation>
</comment>
<gene>
    <name evidence="14" type="primary">phoR_3</name>
    <name evidence="14" type="ORF">GCM10009850_084290</name>
</gene>
<evidence type="ECO:0000256" key="1">
    <source>
        <dbReference type="ARBA" id="ARBA00000085"/>
    </source>
</evidence>
<dbReference type="InterPro" id="IPR036097">
    <property type="entry name" value="HisK_dim/P_sf"/>
</dbReference>
<evidence type="ECO:0000256" key="9">
    <source>
        <dbReference type="ARBA" id="ARBA00023012"/>
    </source>
</evidence>
<comment type="catalytic activity">
    <reaction evidence="1">
        <text>ATP + protein L-histidine = ADP + protein N-phospho-L-histidine.</text>
        <dbReference type="EC" id="2.7.13.3"/>
    </reaction>
</comment>
<dbReference type="Proteomes" id="UP001499843">
    <property type="component" value="Unassembled WGS sequence"/>
</dbReference>
<feature type="domain" description="HAMP" evidence="13">
    <location>
        <begin position="178"/>
        <end position="231"/>
    </location>
</feature>
<dbReference type="PRINTS" id="PR00344">
    <property type="entry name" value="BCTRLSENSOR"/>
</dbReference>
<dbReference type="PANTHER" id="PTHR45436">
    <property type="entry name" value="SENSOR HISTIDINE KINASE YKOH"/>
    <property type="match status" value="1"/>
</dbReference>
<keyword evidence="7 14" id="KW-0418">Kinase</keyword>
<dbReference type="Gene3D" id="6.10.340.10">
    <property type="match status" value="1"/>
</dbReference>
<evidence type="ECO:0000313" key="15">
    <source>
        <dbReference type="Proteomes" id="UP001499843"/>
    </source>
</evidence>
<evidence type="ECO:0000256" key="7">
    <source>
        <dbReference type="ARBA" id="ARBA00022777"/>
    </source>
</evidence>
<comment type="caution">
    <text evidence="14">The sequence shown here is derived from an EMBL/GenBank/DDBJ whole genome shotgun (WGS) entry which is preliminary data.</text>
</comment>
<dbReference type="SUPFAM" id="SSF55874">
    <property type="entry name" value="ATPase domain of HSP90 chaperone/DNA topoisomerase II/histidine kinase"/>
    <property type="match status" value="1"/>
</dbReference>
<dbReference type="Gene3D" id="3.30.565.10">
    <property type="entry name" value="Histidine kinase-like ATPase, C-terminal domain"/>
    <property type="match status" value="1"/>
</dbReference>
<keyword evidence="15" id="KW-1185">Reference proteome</keyword>
<evidence type="ECO:0000256" key="4">
    <source>
        <dbReference type="ARBA" id="ARBA00022553"/>
    </source>
</evidence>
<organism evidence="14 15">
    <name type="scientific">Nonomuraea monospora</name>
    <dbReference type="NCBI Taxonomy" id="568818"/>
    <lineage>
        <taxon>Bacteria</taxon>
        <taxon>Bacillati</taxon>
        <taxon>Actinomycetota</taxon>
        <taxon>Actinomycetes</taxon>
        <taxon>Streptosporangiales</taxon>
        <taxon>Streptosporangiaceae</taxon>
        <taxon>Nonomuraea</taxon>
    </lineage>
</organism>
<keyword evidence="4" id="KW-0597">Phosphoprotein</keyword>
<dbReference type="InterPro" id="IPR004358">
    <property type="entry name" value="Sig_transdc_His_kin-like_C"/>
</dbReference>
<dbReference type="CDD" id="cd00075">
    <property type="entry name" value="HATPase"/>
    <property type="match status" value="1"/>
</dbReference>
<feature type="domain" description="Histidine kinase" evidence="12">
    <location>
        <begin position="246"/>
        <end position="481"/>
    </location>
</feature>
<keyword evidence="8 11" id="KW-1133">Transmembrane helix</keyword>
<dbReference type="InterPro" id="IPR005467">
    <property type="entry name" value="His_kinase_dom"/>
</dbReference>
<dbReference type="RefSeq" id="WP_344487953.1">
    <property type="nucleotide sequence ID" value="NZ_BAAAQX010000029.1"/>
</dbReference>
<dbReference type="SMART" id="SM00304">
    <property type="entry name" value="HAMP"/>
    <property type="match status" value="1"/>
</dbReference>
<proteinExistence type="predicted"/>
<dbReference type="InterPro" id="IPR003660">
    <property type="entry name" value="HAMP_dom"/>
</dbReference>
<dbReference type="Pfam" id="PF02518">
    <property type="entry name" value="HATPase_c"/>
    <property type="match status" value="1"/>
</dbReference>
<dbReference type="EMBL" id="BAAAQX010000029">
    <property type="protein sequence ID" value="GAA2212967.1"/>
    <property type="molecule type" value="Genomic_DNA"/>
</dbReference>
<evidence type="ECO:0000256" key="3">
    <source>
        <dbReference type="ARBA" id="ARBA00012438"/>
    </source>
</evidence>
<dbReference type="SUPFAM" id="SSF47384">
    <property type="entry name" value="Homodimeric domain of signal transducing histidine kinase"/>
    <property type="match status" value="1"/>
</dbReference>
<keyword evidence="5" id="KW-0808">Transferase</keyword>
<dbReference type="SUPFAM" id="SSF158472">
    <property type="entry name" value="HAMP domain-like"/>
    <property type="match status" value="1"/>
</dbReference>
<reference evidence="14 15" key="1">
    <citation type="journal article" date="2019" name="Int. J. Syst. Evol. Microbiol.">
        <title>The Global Catalogue of Microorganisms (GCM) 10K type strain sequencing project: providing services to taxonomists for standard genome sequencing and annotation.</title>
        <authorList>
            <consortium name="The Broad Institute Genomics Platform"/>
            <consortium name="The Broad Institute Genome Sequencing Center for Infectious Disease"/>
            <person name="Wu L."/>
            <person name="Ma J."/>
        </authorList>
    </citation>
    <scope>NUCLEOTIDE SEQUENCE [LARGE SCALE GENOMIC DNA]</scope>
    <source>
        <strain evidence="14 15">JCM 16114</strain>
    </source>
</reference>
<dbReference type="GO" id="GO:0016301">
    <property type="term" value="F:kinase activity"/>
    <property type="evidence" value="ECO:0007669"/>
    <property type="project" value="UniProtKB-KW"/>
</dbReference>
<evidence type="ECO:0000256" key="10">
    <source>
        <dbReference type="ARBA" id="ARBA00023136"/>
    </source>
</evidence>
<dbReference type="Gene3D" id="1.10.287.130">
    <property type="match status" value="1"/>
</dbReference>
<sequence>MRAAWPLRHRLLAALLGLCAAGLAAFATASLLLLGHSLQTKLDAQLTEVAATFGRRPVPLPPPVEVSRGAELPTQFRIAFYTPAGNLLRNLPAETSDGPDIPATMISAMPRGPVDVSAMTGPEQWRVLVRSMPDGTRMAVSMSLEPNRATVHQILVIEIAVGSLVLLLLGTLALAVVRLGLRPLTRMERTAEAIAGGDIDRRVSDTDPNTETGRLGRALNIMLERLATALREFERSERRLRHFVADASHELRTPLTSIRGFAELYHHGQGSRDPAAERLLRRIEAEAARMGVLVEDMLLLARMDQEPTLEPTVVDLHVLAGDVVHAARARDRERPIRLIVSEEPVFVLGDEHRLHQVIANLVGNAIQHTPPGAEIQVGIAPRAVAGTPPSGVVHAGSGPVPHVRAALIEVRDKGQGIDPEHLPHLFDRFYRADAGRSRGSGGTGLGLAIAAALVQAHGGRIEVTSAPGRGTTFRVVLPLEQPQDG</sequence>
<protein>
    <recommendedName>
        <fullName evidence="3">histidine kinase</fullName>
        <ecNumber evidence="3">2.7.13.3</ecNumber>
    </recommendedName>
</protein>
<dbReference type="InterPro" id="IPR003594">
    <property type="entry name" value="HATPase_dom"/>
</dbReference>
<dbReference type="CDD" id="cd00082">
    <property type="entry name" value="HisKA"/>
    <property type="match status" value="1"/>
</dbReference>
<evidence type="ECO:0000256" key="8">
    <source>
        <dbReference type="ARBA" id="ARBA00022989"/>
    </source>
</evidence>
<name>A0ABN3CU22_9ACTN</name>
<evidence type="ECO:0000256" key="11">
    <source>
        <dbReference type="SAM" id="Phobius"/>
    </source>
</evidence>
<keyword evidence="6 11" id="KW-0812">Transmembrane</keyword>
<accession>A0ABN3CU22</accession>
<evidence type="ECO:0000259" key="13">
    <source>
        <dbReference type="PROSITE" id="PS50885"/>
    </source>
</evidence>
<evidence type="ECO:0000256" key="5">
    <source>
        <dbReference type="ARBA" id="ARBA00022679"/>
    </source>
</evidence>
<dbReference type="PANTHER" id="PTHR45436:SF5">
    <property type="entry name" value="SENSOR HISTIDINE KINASE TRCS"/>
    <property type="match status" value="1"/>
</dbReference>